<dbReference type="InParanoid" id="A0A804J962"/>
<keyword evidence="1" id="KW-0813">Transport</keyword>
<evidence type="ECO:0000256" key="1">
    <source>
        <dbReference type="ARBA" id="ARBA00022448"/>
    </source>
</evidence>
<keyword evidence="2" id="KW-0812">Transmembrane</keyword>
<organism evidence="4 5">
    <name type="scientific">Musa acuminata subsp. malaccensis</name>
    <name type="common">Wild banana</name>
    <name type="synonym">Musa malaccensis</name>
    <dbReference type="NCBI Taxonomy" id="214687"/>
    <lineage>
        <taxon>Eukaryota</taxon>
        <taxon>Viridiplantae</taxon>
        <taxon>Streptophyta</taxon>
        <taxon>Embryophyta</taxon>
        <taxon>Tracheophyta</taxon>
        <taxon>Spermatophyta</taxon>
        <taxon>Magnoliopsida</taxon>
        <taxon>Liliopsida</taxon>
        <taxon>Zingiberales</taxon>
        <taxon>Musaceae</taxon>
        <taxon>Musa</taxon>
    </lineage>
</organism>
<proteinExistence type="predicted"/>
<evidence type="ECO:0000313" key="4">
    <source>
        <dbReference type="EnsemblPlants" id="Ma05_p27460.1"/>
    </source>
</evidence>
<keyword evidence="2" id="KW-1133">Transmembrane helix</keyword>
<reference evidence="4" key="2">
    <citation type="submission" date="2021-05" db="UniProtKB">
        <authorList>
            <consortium name="EnsemblPlants"/>
        </authorList>
    </citation>
    <scope>IDENTIFICATION</scope>
    <source>
        <strain evidence="4">subsp. malaccensis</strain>
    </source>
</reference>
<reference evidence="3" key="1">
    <citation type="submission" date="2021-03" db="EMBL/GenBank/DDBJ databases">
        <authorList>
            <consortium name="Genoscope - CEA"/>
            <person name="William W."/>
        </authorList>
    </citation>
    <scope>NUCLEOTIDE SEQUENCE</scope>
    <source>
        <strain evidence="3">Doubled-haploid Pahang</strain>
    </source>
</reference>
<dbReference type="EMBL" id="HG996470">
    <property type="protein sequence ID" value="CAG1839988.1"/>
    <property type="molecule type" value="Genomic_DNA"/>
</dbReference>
<dbReference type="InterPro" id="IPR051107">
    <property type="entry name" value="Auxin_Efflux_Carrier"/>
</dbReference>
<dbReference type="PANTHER" id="PTHR31752">
    <property type="entry name" value="AUXIN EFFLUX CARRIER COMPONENT 1B-RELATED"/>
    <property type="match status" value="1"/>
</dbReference>
<feature type="transmembrane region" description="Helical" evidence="2">
    <location>
        <begin position="15"/>
        <end position="33"/>
    </location>
</feature>
<dbReference type="GO" id="GO:0010329">
    <property type="term" value="F:auxin efflux transmembrane transporter activity"/>
    <property type="evidence" value="ECO:0000318"/>
    <property type="project" value="GO_Central"/>
</dbReference>
<dbReference type="GO" id="GO:0005783">
    <property type="term" value="C:endoplasmic reticulum"/>
    <property type="evidence" value="ECO:0000318"/>
    <property type="project" value="GO_Central"/>
</dbReference>
<keyword evidence="5" id="KW-1185">Reference proteome</keyword>
<dbReference type="Gramene" id="Ma05_t27460.1">
    <property type="protein sequence ID" value="Ma05_p27460.1"/>
    <property type="gene ID" value="Ma05_g27460"/>
</dbReference>
<gene>
    <name evidence="3" type="ORF">GSMUA_279420.1</name>
</gene>
<dbReference type="AlphaFoldDB" id="A0A804J962"/>
<dbReference type="GO" id="GO:0005886">
    <property type="term" value="C:plasma membrane"/>
    <property type="evidence" value="ECO:0000318"/>
    <property type="project" value="GO_Central"/>
</dbReference>
<evidence type="ECO:0000256" key="2">
    <source>
        <dbReference type="SAM" id="Phobius"/>
    </source>
</evidence>
<feature type="transmembrane region" description="Helical" evidence="2">
    <location>
        <begin position="45"/>
        <end position="65"/>
    </location>
</feature>
<dbReference type="EnsemblPlants" id="Ma05_t27460.1">
    <property type="protein sequence ID" value="Ma05_p27460.1"/>
    <property type="gene ID" value="Ma05_g27460"/>
</dbReference>
<evidence type="ECO:0000313" key="3">
    <source>
        <dbReference type="EMBL" id="CAG1839988.1"/>
    </source>
</evidence>
<keyword evidence="2" id="KW-0472">Membrane</keyword>
<name>A0A804J962_MUSAM</name>
<feature type="transmembrane region" description="Helical" evidence="2">
    <location>
        <begin position="71"/>
        <end position="91"/>
    </location>
</feature>
<dbReference type="PANTHER" id="PTHR31752:SF2">
    <property type="entry name" value="AUXIN EFFLUX CARRIER COMPONENT 5"/>
    <property type="match status" value="1"/>
</dbReference>
<dbReference type="Proteomes" id="UP000012960">
    <property type="component" value="Unplaced"/>
</dbReference>
<dbReference type="GO" id="GO:0009926">
    <property type="term" value="P:auxin polar transport"/>
    <property type="evidence" value="ECO:0000318"/>
    <property type="project" value="GO_Central"/>
</dbReference>
<sequence length="157" mass="18490">MIGGRDVLKVIEAMTSLYVALALGHGSVRWWHVFTREQVIAINRLIVYFTILFFTFEFTDTNFLVSYINHPLFAISLLFINEVPCFVFLLFKYCMSHDGGCRYSSSYHKYHLISRCLINVCCLSEYHKYHLISKYCVFLFHGQVLLFSRVVDLRKFC</sequence>
<evidence type="ECO:0000313" key="5">
    <source>
        <dbReference type="Proteomes" id="UP000012960"/>
    </source>
</evidence>
<dbReference type="GO" id="GO:0010315">
    <property type="term" value="P:auxin export across the plasma membrane"/>
    <property type="evidence" value="ECO:0000318"/>
    <property type="project" value="GO_Central"/>
</dbReference>
<protein>
    <submittedName>
        <fullName evidence="3">(wild Malaysian banana) hypothetical protein</fullName>
    </submittedName>
</protein>
<accession>A0A804J962</accession>